<sequence length="81" mass="8862">MSPWRSPVKSPAQPWQSLTEVLHGAAGEELQVLQLEKSVSVAAGETATLRCTLTSLLPVGNVMWFRGTGQTDSPPWYRAPR</sequence>
<dbReference type="InterPro" id="IPR051755">
    <property type="entry name" value="Ig-like_CS_Receptor"/>
</dbReference>
<evidence type="ECO:0000259" key="3">
    <source>
        <dbReference type="PROSITE" id="PS50835"/>
    </source>
</evidence>
<proteinExistence type="predicted"/>
<gene>
    <name evidence="4" type="ORF">HPG69_008515</name>
</gene>
<evidence type="ECO:0000313" key="4">
    <source>
        <dbReference type="EMBL" id="KAF5924843.1"/>
    </source>
</evidence>
<evidence type="ECO:0000313" key="5">
    <source>
        <dbReference type="Proteomes" id="UP000551758"/>
    </source>
</evidence>
<evidence type="ECO:0000256" key="2">
    <source>
        <dbReference type="ARBA" id="ARBA00023180"/>
    </source>
</evidence>
<dbReference type="Proteomes" id="UP000551758">
    <property type="component" value="Unassembled WGS sequence"/>
</dbReference>
<evidence type="ECO:0000256" key="1">
    <source>
        <dbReference type="ARBA" id="ARBA00023157"/>
    </source>
</evidence>
<protein>
    <recommendedName>
        <fullName evidence="3">Ig-like domain-containing protein</fullName>
    </recommendedName>
</protein>
<organism evidence="4 5">
    <name type="scientific">Diceros bicornis minor</name>
    <name type="common">South-central black rhinoceros</name>
    <dbReference type="NCBI Taxonomy" id="77932"/>
    <lineage>
        <taxon>Eukaryota</taxon>
        <taxon>Metazoa</taxon>
        <taxon>Chordata</taxon>
        <taxon>Craniata</taxon>
        <taxon>Vertebrata</taxon>
        <taxon>Euteleostomi</taxon>
        <taxon>Mammalia</taxon>
        <taxon>Eutheria</taxon>
        <taxon>Laurasiatheria</taxon>
        <taxon>Perissodactyla</taxon>
        <taxon>Rhinocerotidae</taxon>
        <taxon>Diceros</taxon>
    </lineage>
</organism>
<name>A0A7J7F9W3_DICBM</name>
<dbReference type="PANTHER" id="PTHR19971">
    <property type="entry name" value="SIGNAL-REGULATORY PROTEIN BETA"/>
    <property type="match status" value="1"/>
</dbReference>
<dbReference type="SUPFAM" id="SSF48726">
    <property type="entry name" value="Immunoglobulin"/>
    <property type="match status" value="1"/>
</dbReference>
<dbReference type="InterPro" id="IPR036179">
    <property type="entry name" value="Ig-like_dom_sf"/>
</dbReference>
<dbReference type="InterPro" id="IPR007110">
    <property type="entry name" value="Ig-like_dom"/>
</dbReference>
<dbReference type="PROSITE" id="PS50835">
    <property type="entry name" value="IG_LIKE"/>
    <property type="match status" value="1"/>
</dbReference>
<dbReference type="EMBL" id="JACDTQ010000823">
    <property type="protein sequence ID" value="KAF5924843.1"/>
    <property type="molecule type" value="Genomic_DNA"/>
</dbReference>
<reference evidence="4 5" key="1">
    <citation type="journal article" date="2020" name="Mol. Biol. Evol.">
        <title>Interspecific Gene Flow and the Evolution of Specialization in Black and White Rhinoceros.</title>
        <authorList>
            <person name="Moodley Y."/>
            <person name="Westbury M.V."/>
            <person name="Russo I.M."/>
            <person name="Gopalakrishnan S."/>
            <person name="Rakotoarivelo A."/>
            <person name="Olsen R.A."/>
            <person name="Prost S."/>
            <person name="Tunstall T."/>
            <person name="Ryder O.A."/>
            <person name="Dalen L."/>
            <person name="Bruford M.W."/>
        </authorList>
    </citation>
    <scope>NUCLEOTIDE SEQUENCE [LARGE SCALE GENOMIC DNA]</scope>
    <source>
        <strain evidence="4">SBR-YM</strain>
        <tissue evidence="4">Skin</tissue>
    </source>
</reference>
<feature type="domain" description="Ig-like" evidence="3">
    <location>
        <begin position="28"/>
        <end position="81"/>
    </location>
</feature>
<dbReference type="AlphaFoldDB" id="A0A7J7F9W3"/>
<dbReference type="Gene3D" id="2.60.40.10">
    <property type="entry name" value="Immunoglobulins"/>
    <property type="match status" value="1"/>
</dbReference>
<accession>A0A7J7F9W3</accession>
<dbReference type="InterPro" id="IPR013783">
    <property type="entry name" value="Ig-like_fold"/>
</dbReference>
<comment type="caution">
    <text evidence="4">The sequence shown here is derived from an EMBL/GenBank/DDBJ whole genome shotgun (WGS) entry which is preliminary data.</text>
</comment>
<keyword evidence="1" id="KW-1015">Disulfide bond</keyword>
<keyword evidence="2" id="KW-0325">Glycoprotein</keyword>
<keyword evidence="5" id="KW-1185">Reference proteome</keyword>